<dbReference type="Pfam" id="PF05977">
    <property type="entry name" value="MFS_3"/>
    <property type="match status" value="1"/>
</dbReference>
<dbReference type="SUPFAM" id="SSF103473">
    <property type="entry name" value="MFS general substrate transporter"/>
    <property type="match status" value="1"/>
</dbReference>
<dbReference type="CDD" id="cd06173">
    <property type="entry name" value="MFS_MefA_like"/>
    <property type="match status" value="1"/>
</dbReference>
<evidence type="ECO:0000256" key="7">
    <source>
        <dbReference type="SAM" id="Phobius"/>
    </source>
</evidence>
<dbReference type="Gene3D" id="1.20.1250.20">
    <property type="entry name" value="MFS general substrate transporter like domains"/>
    <property type="match status" value="2"/>
</dbReference>
<gene>
    <name evidence="9" type="ORF">A8950_0877</name>
</gene>
<evidence type="ECO:0000256" key="1">
    <source>
        <dbReference type="ARBA" id="ARBA00004651"/>
    </source>
</evidence>
<protein>
    <submittedName>
        <fullName evidence="9">Putative MFS family arabinose efflux permease</fullName>
    </submittedName>
</protein>
<reference evidence="9 10" key="1">
    <citation type="submission" date="2019-03" db="EMBL/GenBank/DDBJ databases">
        <title>Genomic Encyclopedia of Type Strains, Phase III (KMG-III): the genomes of soil and plant-associated and newly described type strains.</title>
        <authorList>
            <person name="Whitman W."/>
        </authorList>
    </citation>
    <scope>NUCLEOTIDE SEQUENCE [LARGE SCALE GENOMIC DNA]</scope>
    <source>
        <strain evidence="9 10">CGMCC 1.7660</strain>
    </source>
</reference>
<keyword evidence="10" id="KW-1185">Reference proteome</keyword>
<comment type="subcellular location">
    <subcellularLocation>
        <location evidence="1">Cell membrane</location>
        <topology evidence="1">Multi-pass membrane protein</topology>
    </subcellularLocation>
</comment>
<feature type="transmembrane region" description="Helical" evidence="7">
    <location>
        <begin position="366"/>
        <end position="394"/>
    </location>
</feature>
<dbReference type="PROSITE" id="PS50850">
    <property type="entry name" value="MFS"/>
    <property type="match status" value="1"/>
</dbReference>
<dbReference type="PANTHER" id="PTHR23513">
    <property type="entry name" value="INTEGRAL MEMBRANE EFFLUX PROTEIN-RELATED"/>
    <property type="match status" value="1"/>
</dbReference>
<feature type="transmembrane region" description="Helical" evidence="7">
    <location>
        <begin position="143"/>
        <end position="166"/>
    </location>
</feature>
<dbReference type="GO" id="GO:0022857">
    <property type="term" value="F:transmembrane transporter activity"/>
    <property type="evidence" value="ECO:0007669"/>
    <property type="project" value="InterPro"/>
</dbReference>
<evidence type="ECO:0000313" key="10">
    <source>
        <dbReference type="Proteomes" id="UP000295783"/>
    </source>
</evidence>
<dbReference type="Proteomes" id="UP000295783">
    <property type="component" value="Unassembled WGS sequence"/>
</dbReference>
<evidence type="ECO:0000256" key="2">
    <source>
        <dbReference type="ARBA" id="ARBA00022448"/>
    </source>
</evidence>
<comment type="caution">
    <text evidence="9">The sequence shown here is derived from an EMBL/GenBank/DDBJ whole genome shotgun (WGS) entry which is preliminary data.</text>
</comment>
<dbReference type="InterPro" id="IPR020846">
    <property type="entry name" value="MFS_dom"/>
</dbReference>
<dbReference type="PANTHER" id="PTHR23513:SF9">
    <property type="entry name" value="ENTEROBACTIN EXPORTER ENTS"/>
    <property type="match status" value="1"/>
</dbReference>
<feature type="transmembrane region" description="Helical" evidence="7">
    <location>
        <begin position="258"/>
        <end position="280"/>
    </location>
</feature>
<name>A0A4R6WX98_9PROT</name>
<dbReference type="AlphaFoldDB" id="A0A4R6WX98"/>
<keyword evidence="6 7" id="KW-0472">Membrane</keyword>
<dbReference type="InterPro" id="IPR010290">
    <property type="entry name" value="TM_effector"/>
</dbReference>
<feature type="transmembrane region" description="Helical" evidence="7">
    <location>
        <begin position="21"/>
        <end position="42"/>
    </location>
</feature>
<feature type="transmembrane region" description="Helical" evidence="7">
    <location>
        <begin position="80"/>
        <end position="98"/>
    </location>
</feature>
<evidence type="ECO:0000256" key="5">
    <source>
        <dbReference type="ARBA" id="ARBA00022989"/>
    </source>
</evidence>
<evidence type="ECO:0000256" key="3">
    <source>
        <dbReference type="ARBA" id="ARBA00022475"/>
    </source>
</evidence>
<keyword evidence="3" id="KW-1003">Cell membrane</keyword>
<accession>A0A4R6WX98</accession>
<feature type="transmembrane region" description="Helical" evidence="7">
    <location>
        <begin position="110"/>
        <end position="131"/>
    </location>
</feature>
<keyword evidence="5 7" id="KW-1133">Transmembrane helix</keyword>
<feature type="transmembrane region" description="Helical" evidence="7">
    <location>
        <begin position="221"/>
        <end position="246"/>
    </location>
</feature>
<evidence type="ECO:0000259" key="8">
    <source>
        <dbReference type="PROSITE" id="PS50850"/>
    </source>
</evidence>
<proteinExistence type="predicted"/>
<keyword evidence="4 7" id="KW-0812">Transmembrane</keyword>
<keyword evidence="2" id="KW-0813">Transport</keyword>
<dbReference type="EMBL" id="SNYW01000006">
    <property type="protein sequence ID" value="TDQ84327.1"/>
    <property type="molecule type" value="Genomic_DNA"/>
</dbReference>
<feature type="transmembrane region" description="Helical" evidence="7">
    <location>
        <begin position="172"/>
        <end position="192"/>
    </location>
</feature>
<sequence length="411" mass="43597">MSTKPTMISVLRNRDFLFLEINAFFGNLAAEILIVAVTWMIYDRTQDPVLLGLTGIVQFLPFLCLVLVTGSVADRYSRRNIIAASMVVEFVAMLGIALVSESATTDVWPIMALLALLAVGRAFFTPAARALAPNLVRRDEIGAAIACSTATWQFCSIAGPALGGLLYGISSLFAFMTALAMVALATVATLMIRPVPQREVGEHGMLASLLGGVRYMKAEKIVLGATTLDLFAVLFGTTIILLPIYARDILMAGPWELGVLRAAIGVGALLMALALGLYPIRRRAGHLMFAAVAIFGLGTIVFGFSTSLILSALALALMGASDMVSVYIREVLIQLWTPDELRGRVGAVNSVLINASNELGTFRAGIAAGAIGPVAATVLGGICTLAVTGLWMWWFPKLRQADDISGADSGK</sequence>
<dbReference type="InterPro" id="IPR036259">
    <property type="entry name" value="MFS_trans_sf"/>
</dbReference>
<evidence type="ECO:0000256" key="4">
    <source>
        <dbReference type="ARBA" id="ARBA00022692"/>
    </source>
</evidence>
<organism evidence="9 10">
    <name type="scientific">Dongia mobilis</name>
    <dbReference type="NCBI Taxonomy" id="578943"/>
    <lineage>
        <taxon>Bacteria</taxon>
        <taxon>Pseudomonadati</taxon>
        <taxon>Pseudomonadota</taxon>
        <taxon>Alphaproteobacteria</taxon>
        <taxon>Rhodospirillales</taxon>
        <taxon>Dongiaceae</taxon>
        <taxon>Dongia</taxon>
    </lineage>
</organism>
<feature type="transmembrane region" description="Helical" evidence="7">
    <location>
        <begin position="287"/>
        <end position="317"/>
    </location>
</feature>
<feature type="transmembrane region" description="Helical" evidence="7">
    <location>
        <begin position="48"/>
        <end position="68"/>
    </location>
</feature>
<dbReference type="GO" id="GO:0005886">
    <property type="term" value="C:plasma membrane"/>
    <property type="evidence" value="ECO:0007669"/>
    <property type="project" value="UniProtKB-SubCell"/>
</dbReference>
<evidence type="ECO:0000313" key="9">
    <source>
        <dbReference type="EMBL" id="TDQ84327.1"/>
    </source>
</evidence>
<feature type="domain" description="Major facilitator superfamily (MFS) profile" evidence="8">
    <location>
        <begin position="1"/>
        <end position="197"/>
    </location>
</feature>
<evidence type="ECO:0000256" key="6">
    <source>
        <dbReference type="ARBA" id="ARBA00023136"/>
    </source>
</evidence>